<reference evidence="2" key="1">
    <citation type="journal article" date="2017" name="Nat. Ecol. Evol.">
        <title>Genome expansion and lineage-specific genetic innovations in the forest pathogenic fungi Armillaria.</title>
        <authorList>
            <person name="Sipos G."/>
            <person name="Prasanna A.N."/>
            <person name="Walter M.C."/>
            <person name="O'Connor E."/>
            <person name="Balint B."/>
            <person name="Krizsan K."/>
            <person name="Kiss B."/>
            <person name="Hess J."/>
            <person name="Varga T."/>
            <person name="Slot J."/>
            <person name="Riley R."/>
            <person name="Boka B."/>
            <person name="Rigling D."/>
            <person name="Barry K."/>
            <person name="Lee J."/>
            <person name="Mihaltcheva S."/>
            <person name="LaButti K."/>
            <person name="Lipzen A."/>
            <person name="Waldron R."/>
            <person name="Moloney N.M."/>
            <person name="Sperisen C."/>
            <person name="Kredics L."/>
            <person name="Vagvoelgyi C."/>
            <person name="Patrignani A."/>
            <person name="Fitzpatrick D."/>
            <person name="Nagy I."/>
            <person name="Doyle S."/>
            <person name="Anderson J.B."/>
            <person name="Grigoriev I.V."/>
            <person name="Gueldener U."/>
            <person name="Muensterkoetter M."/>
            <person name="Nagy L.G."/>
        </authorList>
    </citation>
    <scope>NUCLEOTIDE SEQUENCE [LARGE SCALE GENOMIC DNA]</scope>
    <source>
        <strain evidence="2">Ar21-2</strain>
    </source>
</reference>
<dbReference type="Proteomes" id="UP000217790">
    <property type="component" value="Unassembled WGS sequence"/>
</dbReference>
<evidence type="ECO:0000313" key="1">
    <source>
        <dbReference type="EMBL" id="PBK80479.1"/>
    </source>
</evidence>
<dbReference type="AlphaFoldDB" id="A0A2H3CBN3"/>
<gene>
    <name evidence="1" type="ORF">ARMGADRAFT_75959</name>
</gene>
<evidence type="ECO:0000313" key="2">
    <source>
        <dbReference type="Proteomes" id="UP000217790"/>
    </source>
</evidence>
<name>A0A2H3CBN3_ARMGA</name>
<dbReference type="EMBL" id="KZ293744">
    <property type="protein sequence ID" value="PBK80479.1"/>
    <property type="molecule type" value="Genomic_DNA"/>
</dbReference>
<sequence length="164" mass="18264">MTTVFNLLTTVKISSACASISIAKPPRTTSSMSGGIFKLDMYRFQRVGRAVSPVNRPMRDLNSSDVTLLCRPPIPSSTRRSHSVSWFVEGKALVTSTKATYNGLCVRYPARKPFCHSGISLLSTAQVDMRWWIIMACSSSKFRRLWNEAKGKGRRIVSSIRCIA</sequence>
<dbReference type="InParanoid" id="A0A2H3CBN3"/>
<protein>
    <submittedName>
        <fullName evidence="1">Uncharacterized protein</fullName>
    </submittedName>
</protein>
<proteinExistence type="predicted"/>
<keyword evidence="2" id="KW-1185">Reference proteome</keyword>
<accession>A0A2H3CBN3</accession>
<organism evidence="1 2">
    <name type="scientific">Armillaria gallica</name>
    <name type="common">Bulbous honey fungus</name>
    <name type="synonym">Armillaria bulbosa</name>
    <dbReference type="NCBI Taxonomy" id="47427"/>
    <lineage>
        <taxon>Eukaryota</taxon>
        <taxon>Fungi</taxon>
        <taxon>Dikarya</taxon>
        <taxon>Basidiomycota</taxon>
        <taxon>Agaricomycotina</taxon>
        <taxon>Agaricomycetes</taxon>
        <taxon>Agaricomycetidae</taxon>
        <taxon>Agaricales</taxon>
        <taxon>Marasmiineae</taxon>
        <taxon>Physalacriaceae</taxon>
        <taxon>Armillaria</taxon>
    </lineage>
</organism>